<sequence length="59" mass="6928">MACLWHAIVACHKWHAKDPHAENPSSQAGSDYAERIDLEVFLTKERKRRRKEKKIRTSP</sequence>
<evidence type="ECO:0000313" key="2">
    <source>
        <dbReference type="Proteomes" id="UP000266673"/>
    </source>
</evidence>
<accession>A0A397WCR3</accession>
<keyword evidence="2" id="KW-1185">Reference proteome</keyword>
<organism evidence="1 2">
    <name type="scientific">Gigaspora rosea</name>
    <dbReference type="NCBI Taxonomy" id="44941"/>
    <lineage>
        <taxon>Eukaryota</taxon>
        <taxon>Fungi</taxon>
        <taxon>Fungi incertae sedis</taxon>
        <taxon>Mucoromycota</taxon>
        <taxon>Glomeromycotina</taxon>
        <taxon>Glomeromycetes</taxon>
        <taxon>Diversisporales</taxon>
        <taxon>Gigasporaceae</taxon>
        <taxon>Gigaspora</taxon>
    </lineage>
</organism>
<protein>
    <submittedName>
        <fullName evidence="1">Uncharacterized protein</fullName>
    </submittedName>
</protein>
<name>A0A397WCR3_9GLOM</name>
<dbReference type="Proteomes" id="UP000266673">
    <property type="component" value="Unassembled WGS sequence"/>
</dbReference>
<comment type="caution">
    <text evidence="1">The sequence shown here is derived from an EMBL/GenBank/DDBJ whole genome shotgun (WGS) entry which is preliminary data.</text>
</comment>
<dbReference type="AlphaFoldDB" id="A0A397WCR3"/>
<dbReference type="EMBL" id="QKWP01000025">
    <property type="protein sequence ID" value="RIB29976.1"/>
    <property type="molecule type" value="Genomic_DNA"/>
</dbReference>
<reference evidence="1 2" key="1">
    <citation type="submission" date="2018-06" db="EMBL/GenBank/DDBJ databases">
        <title>Comparative genomics reveals the genomic features of Rhizophagus irregularis, R. cerebriforme, R. diaphanum and Gigaspora rosea, and their symbiotic lifestyle signature.</title>
        <authorList>
            <person name="Morin E."/>
            <person name="San Clemente H."/>
            <person name="Chen E.C.H."/>
            <person name="De La Providencia I."/>
            <person name="Hainaut M."/>
            <person name="Kuo A."/>
            <person name="Kohler A."/>
            <person name="Murat C."/>
            <person name="Tang N."/>
            <person name="Roy S."/>
            <person name="Loubradou J."/>
            <person name="Henrissat B."/>
            <person name="Grigoriev I.V."/>
            <person name="Corradi N."/>
            <person name="Roux C."/>
            <person name="Martin F.M."/>
        </authorList>
    </citation>
    <scope>NUCLEOTIDE SEQUENCE [LARGE SCALE GENOMIC DNA]</scope>
    <source>
        <strain evidence="1 2">DAOM 194757</strain>
    </source>
</reference>
<gene>
    <name evidence="1" type="ORF">C2G38_2154064</name>
</gene>
<proteinExistence type="predicted"/>
<evidence type="ECO:0000313" key="1">
    <source>
        <dbReference type="EMBL" id="RIB29976.1"/>
    </source>
</evidence>